<dbReference type="Proteomes" id="UP000183832">
    <property type="component" value="Unassembled WGS sequence"/>
</dbReference>
<evidence type="ECO:0000313" key="2">
    <source>
        <dbReference type="Proteomes" id="UP000183832"/>
    </source>
</evidence>
<reference evidence="1 2" key="1">
    <citation type="submission" date="2015-04" db="EMBL/GenBank/DDBJ databases">
        <authorList>
            <person name="Syromyatnikov M.Y."/>
            <person name="Popov V.N."/>
        </authorList>
    </citation>
    <scope>NUCLEOTIDE SEQUENCE [LARGE SCALE GENOMIC DNA]</scope>
</reference>
<accession>A0A1J1HFA0</accession>
<organism evidence="1 2">
    <name type="scientific">Clunio marinus</name>
    <dbReference type="NCBI Taxonomy" id="568069"/>
    <lineage>
        <taxon>Eukaryota</taxon>
        <taxon>Metazoa</taxon>
        <taxon>Ecdysozoa</taxon>
        <taxon>Arthropoda</taxon>
        <taxon>Hexapoda</taxon>
        <taxon>Insecta</taxon>
        <taxon>Pterygota</taxon>
        <taxon>Neoptera</taxon>
        <taxon>Endopterygota</taxon>
        <taxon>Diptera</taxon>
        <taxon>Nematocera</taxon>
        <taxon>Chironomoidea</taxon>
        <taxon>Chironomidae</taxon>
        <taxon>Clunio</taxon>
    </lineage>
</organism>
<keyword evidence="2" id="KW-1185">Reference proteome</keyword>
<dbReference type="EMBL" id="CVRI01000001">
    <property type="protein sequence ID" value="CRK86242.1"/>
    <property type="molecule type" value="Genomic_DNA"/>
</dbReference>
<protein>
    <submittedName>
        <fullName evidence="1">CLUMA_CG000248, isoform A</fullName>
    </submittedName>
</protein>
<name>A0A1J1HFA0_9DIPT</name>
<proteinExistence type="predicted"/>
<sequence length="174" mass="20449">MSKLDPSKVQGKIREQMDREIRSRREYAKKWLFMSQPEINKFYDQEFLNTKVNEIILEENEKQNTGETFFVSEGMFASMNLCRCGRKRVGTHHIKCLQKAVIKYSESHIESDQKKISNDGFQQQKPNIPQTSNAVHGFFESKYNNLEKSTNYITPKIFMKHKITDSIYNNIIIG</sequence>
<dbReference type="OrthoDB" id="8052122at2759"/>
<evidence type="ECO:0000313" key="1">
    <source>
        <dbReference type="EMBL" id="CRK86242.1"/>
    </source>
</evidence>
<dbReference type="AlphaFoldDB" id="A0A1J1HFA0"/>
<gene>
    <name evidence="1" type="primary">putative AGAP006033-PA</name>
    <name evidence="1" type="ORF">CLUMA_CG000248</name>
</gene>